<evidence type="ECO:0000313" key="2">
    <source>
        <dbReference type="Proteomes" id="UP000799755"/>
    </source>
</evidence>
<accession>A0ACB6RD92</accession>
<proteinExistence type="predicted"/>
<comment type="caution">
    <text evidence="1">The sequence shown here is derived from an EMBL/GenBank/DDBJ whole genome shotgun (WGS) entry which is preliminary data.</text>
</comment>
<protein>
    <submittedName>
        <fullName evidence="1">Uncharacterized protein</fullName>
    </submittedName>
</protein>
<keyword evidence="2" id="KW-1185">Reference proteome</keyword>
<name>A0ACB6RD92_9PLEO</name>
<organism evidence="1 2">
    <name type="scientific">Lindgomyces ingoldianus</name>
    <dbReference type="NCBI Taxonomy" id="673940"/>
    <lineage>
        <taxon>Eukaryota</taxon>
        <taxon>Fungi</taxon>
        <taxon>Dikarya</taxon>
        <taxon>Ascomycota</taxon>
        <taxon>Pezizomycotina</taxon>
        <taxon>Dothideomycetes</taxon>
        <taxon>Pleosporomycetidae</taxon>
        <taxon>Pleosporales</taxon>
        <taxon>Lindgomycetaceae</taxon>
        <taxon>Lindgomyces</taxon>
    </lineage>
</organism>
<dbReference type="Proteomes" id="UP000799755">
    <property type="component" value="Unassembled WGS sequence"/>
</dbReference>
<sequence>MDWLPDSIAAAVSLCTAVLSTQYDLRSASQRIPGHENGISSATGSGVKILGACIRQCGGSTAVPSSRIFWMLQKGIVRGFQSILRLGRNDTHISESLFNPSPLTVFAGWMIVALALSITLEVSDGRRRHAIFLSYGILVSIILGVVECAPLSSVLLTNVPWSVAIGLACCAVYPRRKNVPQYPDDEKDG</sequence>
<gene>
    <name evidence="1" type="ORF">BDR25DRAFT_300171</name>
</gene>
<reference evidence="1" key="1">
    <citation type="journal article" date="2020" name="Stud. Mycol.">
        <title>101 Dothideomycetes genomes: a test case for predicting lifestyles and emergence of pathogens.</title>
        <authorList>
            <person name="Haridas S."/>
            <person name="Albert R."/>
            <person name="Binder M."/>
            <person name="Bloem J."/>
            <person name="Labutti K."/>
            <person name="Salamov A."/>
            <person name="Andreopoulos B."/>
            <person name="Baker S."/>
            <person name="Barry K."/>
            <person name="Bills G."/>
            <person name="Bluhm B."/>
            <person name="Cannon C."/>
            <person name="Castanera R."/>
            <person name="Culley D."/>
            <person name="Daum C."/>
            <person name="Ezra D."/>
            <person name="Gonzalez J."/>
            <person name="Henrissat B."/>
            <person name="Kuo A."/>
            <person name="Liang C."/>
            <person name="Lipzen A."/>
            <person name="Lutzoni F."/>
            <person name="Magnuson J."/>
            <person name="Mondo S."/>
            <person name="Nolan M."/>
            <person name="Ohm R."/>
            <person name="Pangilinan J."/>
            <person name="Park H.-J."/>
            <person name="Ramirez L."/>
            <person name="Alfaro M."/>
            <person name="Sun H."/>
            <person name="Tritt A."/>
            <person name="Yoshinaga Y."/>
            <person name="Zwiers L.-H."/>
            <person name="Turgeon B."/>
            <person name="Goodwin S."/>
            <person name="Spatafora J."/>
            <person name="Crous P."/>
            <person name="Grigoriev I."/>
        </authorList>
    </citation>
    <scope>NUCLEOTIDE SEQUENCE</scope>
    <source>
        <strain evidence="1">ATCC 200398</strain>
    </source>
</reference>
<dbReference type="EMBL" id="MU003493">
    <property type="protein sequence ID" value="KAF2477116.1"/>
    <property type="molecule type" value="Genomic_DNA"/>
</dbReference>
<evidence type="ECO:0000313" key="1">
    <source>
        <dbReference type="EMBL" id="KAF2477116.1"/>
    </source>
</evidence>